<evidence type="ECO:0000256" key="9">
    <source>
        <dbReference type="PROSITE-ProRule" id="PRU00576"/>
    </source>
</evidence>
<evidence type="ECO:0000256" key="7">
    <source>
        <dbReference type="ARBA" id="ARBA00023212"/>
    </source>
</evidence>
<dbReference type="GO" id="GO:0051233">
    <property type="term" value="C:spindle midzone"/>
    <property type="evidence" value="ECO:0007669"/>
    <property type="project" value="UniProtKB-ARBA"/>
</dbReference>
<evidence type="ECO:0000256" key="1">
    <source>
        <dbReference type="ARBA" id="ARBA00004245"/>
    </source>
</evidence>
<keyword evidence="5 9" id="KW-0493">Microtubule</keyword>
<evidence type="ECO:0000256" key="2">
    <source>
        <dbReference type="ARBA" id="ARBA00010729"/>
    </source>
</evidence>
<protein>
    <submittedName>
        <fullName evidence="13">Microtubule integrity protein mal3</fullName>
    </submittedName>
</protein>
<dbReference type="Gene3D" id="1.10.418.10">
    <property type="entry name" value="Calponin-like domain"/>
    <property type="match status" value="1"/>
</dbReference>
<dbReference type="FunFam" id="1.10.418.10:FF:000028">
    <property type="entry name" value="RP/EB family microtubule-associated protein"/>
    <property type="match status" value="1"/>
</dbReference>
<comment type="caution">
    <text evidence="13">The sequence shown here is derived from an EMBL/GenBank/DDBJ whole genome shotgun (WGS) entry which is preliminary data.</text>
</comment>
<name>A0A8H3RYQ8_9EURO</name>
<organism evidence="13 14">
    <name type="scientific">Aspergillus udagawae</name>
    <dbReference type="NCBI Taxonomy" id="91492"/>
    <lineage>
        <taxon>Eukaryota</taxon>
        <taxon>Fungi</taxon>
        <taxon>Dikarya</taxon>
        <taxon>Ascomycota</taxon>
        <taxon>Pezizomycotina</taxon>
        <taxon>Eurotiomycetes</taxon>
        <taxon>Eurotiomycetidae</taxon>
        <taxon>Eurotiales</taxon>
        <taxon>Aspergillaceae</taxon>
        <taxon>Aspergillus</taxon>
        <taxon>Aspergillus subgen. Fumigati</taxon>
    </lineage>
</organism>
<dbReference type="Gene3D" id="1.20.5.1430">
    <property type="match status" value="1"/>
</dbReference>
<dbReference type="PROSITE" id="PS51230">
    <property type="entry name" value="EB1_C"/>
    <property type="match status" value="1"/>
</dbReference>
<dbReference type="InterPro" id="IPR036872">
    <property type="entry name" value="CH_dom_sf"/>
</dbReference>
<proteinExistence type="inferred from homology"/>
<evidence type="ECO:0000313" key="13">
    <source>
        <dbReference type="EMBL" id="GFF36858.1"/>
    </source>
</evidence>
<dbReference type="GO" id="GO:0051010">
    <property type="term" value="F:microtubule plus-end binding"/>
    <property type="evidence" value="ECO:0007669"/>
    <property type="project" value="UniProtKB-ARBA"/>
</dbReference>
<evidence type="ECO:0000256" key="4">
    <source>
        <dbReference type="ARBA" id="ARBA00022618"/>
    </source>
</evidence>
<dbReference type="InterPro" id="IPR004953">
    <property type="entry name" value="EB1_C"/>
</dbReference>
<keyword evidence="4" id="KW-0132">Cell division</keyword>
<dbReference type="InterPro" id="IPR036133">
    <property type="entry name" value="EB1_C_sf"/>
</dbReference>
<dbReference type="PROSITE" id="PS50021">
    <property type="entry name" value="CH"/>
    <property type="match status" value="1"/>
</dbReference>
<evidence type="ECO:0000256" key="10">
    <source>
        <dbReference type="SAM" id="MobiDB-lite"/>
    </source>
</evidence>
<feature type="compositionally biased region" description="Low complexity" evidence="10">
    <location>
        <begin position="211"/>
        <end position="244"/>
    </location>
</feature>
<keyword evidence="8" id="KW-0131">Cell cycle</keyword>
<evidence type="ECO:0000256" key="5">
    <source>
        <dbReference type="ARBA" id="ARBA00022701"/>
    </source>
</evidence>
<evidence type="ECO:0000256" key="6">
    <source>
        <dbReference type="ARBA" id="ARBA00022776"/>
    </source>
</evidence>
<dbReference type="SUPFAM" id="SSF140612">
    <property type="entry name" value="EB1 dimerisation domain-like"/>
    <property type="match status" value="1"/>
</dbReference>
<feature type="domain" description="EB1 C-terminal" evidence="12">
    <location>
        <begin position="248"/>
        <end position="325"/>
    </location>
</feature>
<keyword evidence="6" id="KW-0498">Mitosis</keyword>
<dbReference type="GO" id="GO:0030473">
    <property type="term" value="P:nuclear migration along microtubule"/>
    <property type="evidence" value="ECO:0007669"/>
    <property type="project" value="UniProtKB-ARBA"/>
</dbReference>
<dbReference type="SUPFAM" id="SSF47576">
    <property type="entry name" value="Calponin-homology domain, CH-domain"/>
    <property type="match status" value="1"/>
</dbReference>
<dbReference type="InterPro" id="IPR027328">
    <property type="entry name" value="MAPRE"/>
</dbReference>
<reference evidence="13 14" key="1">
    <citation type="submission" date="2020-01" db="EMBL/GenBank/DDBJ databases">
        <title>Draft genome sequence of Aspergillus udagawae IFM 46972.</title>
        <authorList>
            <person name="Takahashi H."/>
            <person name="Yaguchi T."/>
        </authorList>
    </citation>
    <scope>NUCLEOTIDE SEQUENCE [LARGE SCALE GENOMIC DNA]</scope>
    <source>
        <strain evidence="13 14">IFM 46972</strain>
    </source>
</reference>
<feature type="domain" description="Calponin-homology (CH)" evidence="11">
    <location>
        <begin position="93"/>
        <end position="194"/>
    </location>
</feature>
<gene>
    <name evidence="13" type="ORF">IFM46972_05029</name>
</gene>
<dbReference type="GO" id="GO:0072686">
    <property type="term" value="C:mitotic spindle"/>
    <property type="evidence" value="ECO:0007669"/>
    <property type="project" value="UniProtKB-ARBA"/>
</dbReference>
<dbReference type="Pfam" id="PF03271">
    <property type="entry name" value="EB1"/>
    <property type="match status" value="1"/>
</dbReference>
<dbReference type="GO" id="GO:0035372">
    <property type="term" value="P:protein localization to microtubule"/>
    <property type="evidence" value="ECO:0007669"/>
    <property type="project" value="UniProtKB-ARBA"/>
</dbReference>
<keyword evidence="3" id="KW-0963">Cytoplasm</keyword>
<dbReference type="InterPro" id="IPR001715">
    <property type="entry name" value="CH_dom"/>
</dbReference>
<dbReference type="PANTHER" id="PTHR10623">
    <property type="entry name" value="MICROTUBULE-ASSOCIATED PROTEIN RP/EB FAMILY MEMBER"/>
    <property type="match status" value="1"/>
</dbReference>
<dbReference type="EMBL" id="BLKC01000030">
    <property type="protein sequence ID" value="GFF36858.1"/>
    <property type="molecule type" value="Genomic_DNA"/>
</dbReference>
<comment type="similarity">
    <text evidence="2">Belongs to the MAPRE family.</text>
</comment>
<dbReference type="GO" id="GO:0035371">
    <property type="term" value="C:microtubule plus-end"/>
    <property type="evidence" value="ECO:0007669"/>
    <property type="project" value="UniProtKB-ARBA"/>
</dbReference>
<evidence type="ECO:0000313" key="14">
    <source>
        <dbReference type="Proteomes" id="UP000465221"/>
    </source>
</evidence>
<evidence type="ECO:0000256" key="3">
    <source>
        <dbReference type="ARBA" id="ARBA00022490"/>
    </source>
</evidence>
<feature type="region of interest" description="Disordered" evidence="10">
    <location>
        <begin position="204"/>
        <end position="244"/>
    </location>
</feature>
<dbReference type="FunFam" id="1.20.5.1430:FF:000005">
    <property type="entry name" value="Eb1, isoform E"/>
    <property type="match status" value="1"/>
</dbReference>
<comment type="subcellular location">
    <subcellularLocation>
        <location evidence="1">Cytoplasm</location>
        <location evidence="1">Cytoskeleton</location>
    </subcellularLocation>
</comment>
<sequence length="338" mass="37488">MLKQRERVNVIGQGGLVSARQSRGFRGQKQNNPLPLRLLVLSPYKQIQSQSKQRPSVAEFPIFSISLELQSLPDALSTVVHLLSDKNTPPWENPGSQELLAWINNLLQLNLTKIEQCGTGAALCQIFDSIFMDVPMSRVKFNVNTEYAYLQNFKILQNTFTRHQIEKPIPVQQLSKCRMQDNLEFLQWTKRYWDQHYPGGDYDAVGRRKGSGAPAPSAAGTRSGASSSAGATRRGATPTTGAVRPRVSAAAGGASTAALQQEIATQKEAIAGLEKERDFYFAKLRDIELLLQNAIEADPELEKEEDSLVKHIQGILYSTEEGFEIPAEAEVADELETF</sequence>
<keyword evidence="7" id="KW-0206">Cytoskeleton</keyword>
<accession>A0A8H3RYQ8</accession>
<evidence type="ECO:0000259" key="12">
    <source>
        <dbReference type="PROSITE" id="PS51230"/>
    </source>
</evidence>
<evidence type="ECO:0000256" key="8">
    <source>
        <dbReference type="ARBA" id="ARBA00023306"/>
    </source>
</evidence>
<dbReference type="Proteomes" id="UP000465221">
    <property type="component" value="Unassembled WGS sequence"/>
</dbReference>
<dbReference type="AlphaFoldDB" id="A0A8H3RYQ8"/>
<evidence type="ECO:0000259" key="11">
    <source>
        <dbReference type="PROSITE" id="PS50021"/>
    </source>
</evidence>
<dbReference type="GO" id="GO:0051301">
    <property type="term" value="P:cell division"/>
    <property type="evidence" value="ECO:0007669"/>
    <property type="project" value="UniProtKB-KW"/>
</dbReference>